<gene>
    <name evidence="6" type="ORF">CSSPJE1EN1_LOCUS15356</name>
</gene>
<evidence type="ECO:0000256" key="5">
    <source>
        <dbReference type="RuleBase" id="RU003949"/>
    </source>
</evidence>
<keyword evidence="3 5" id="KW-0689">Ribosomal protein</keyword>
<keyword evidence="7" id="KW-1185">Reference proteome</keyword>
<evidence type="ECO:0000313" key="6">
    <source>
        <dbReference type="EMBL" id="CAK9269878.1"/>
    </source>
</evidence>
<dbReference type="InterPro" id="IPR036853">
    <property type="entry name" value="Ribosomal_uL14_sf"/>
</dbReference>
<reference evidence="6" key="1">
    <citation type="submission" date="2024-02" db="EMBL/GenBank/DDBJ databases">
        <authorList>
            <consortium name="ELIXIR-Norway"/>
            <consortium name="Elixir Norway"/>
        </authorList>
    </citation>
    <scope>NUCLEOTIDE SEQUENCE</scope>
</reference>
<proteinExistence type="inferred from homology"/>
<accession>A0ABP0WW75</accession>
<dbReference type="Pfam" id="PF00238">
    <property type="entry name" value="Ribosomal_L14"/>
    <property type="match status" value="1"/>
</dbReference>
<evidence type="ECO:0000256" key="2">
    <source>
        <dbReference type="ARBA" id="ARBA00022884"/>
    </source>
</evidence>
<evidence type="ECO:0008006" key="8">
    <source>
        <dbReference type="Google" id="ProtNLM"/>
    </source>
</evidence>
<keyword evidence="4 5" id="KW-0687">Ribonucleoprotein</keyword>
<evidence type="ECO:0000313" key="7">
    <source>
        <dbReference type="Proteomes" id="UP001497444"/>
    </source>
</evidence>
<dbReference type="Gene3D" id="2.40.150.20">
    <property type="entry name" value="Ribosomal protein L14"/>
    <property type="match status" value="1"/>
</dbReference>
<keyword evidence="2" id="KW-0694">RNA-binding</keyword>
<dbReference type="SUPFAM" id="SSF50193">
    <property type="entry name" value="Ribosomal protein L14"/>
    <property type="match status" value="1"/>
</dbReference>
<dbReference type="InterPro" id="IPR000218">
    <property type="entry name" value="Ribosomal_uL14"/>
</dbReference>
<comment type="similarity">
    <text evidence="1 5">Belongs to the universal ribosomal protein uL14 family.</text>
</comment>
<evidence type="ECO:0000256" key="1">
    <source>
        <dbReference type="ARBA" id="ARBA00010745"/>
    </source>
</evidence>
<dbReference type="HAMAP" id="MF_01367">
    <property type="entry name" value="Ribosomal_uL14"/>
    <property type="match status" value="1"/>
</dbReference>
<dbReference type="CDD" id="cd00337">
    <property type="entry name" value="Ribosomal_uL14"/>
    <property type="match status" value="1"/>
</dbReference>
<dbReference type="EMBL" id="OZ020098">
    <property type="protein sequence ID" value="CAK9269878.1"/>
    <property type="molecule type" value="Genomic_DNA"/>
</dbReference>
<dbReference type="PANTHER" id="PTHR11761">
    <property type="entry name" value="50S/60S RIBOSOMAL PROTEIN L14/L23"/>
    <property type="match status" value="1"/>
</dbReference>
<dbReference type="Proteomes" id="UP001497444">
    <property type="component" value="Chromosome 3"/>
</dbReference>
<evidence type="ECO:0000256" key="4">
    <source>
        <dbReference type="ARBA" id="ARBA00023274"/>
    </source>
</evidence>
<evidence type="ECO:0000256" key="3">
    <source>
        <dbReference type="ARBA" id="ARBA00022980"/>
    </source>
</evidence>
<sequence>MLRSVVRRGLHSALSESILPARILKENAAPAVIAEFQGVRSYLGWNNLQGFVGQLPTKKNGGEEELLLASRLSGSGGSSALNSGGWNTCAGVCGFGESAALHAQFQQRRTFVQMRTSLEVADNSGARRVSCIKVLGGAKTGKLGDLIIASVKDALPRGKVKKGEVVNCVIVRAAMQRQRSDGSEIRFDKNAVVIVNKQGEPIGTRIFGPVPHELRMRKFMKILTLADHVT</sequence>
<dbReference type="InterPro" id="IPR005745">
    <property type="entry name" value="Ribosomal_uL14_bac-type"/>
</dbReference>
<organism evidence="6 7">
    <name type="scientific">Sphagnum jensenii</name>
    <dbReference type="NCBI Taxonomy" id="128206"/>
    <lineage>
        <taxon>Eukaryota</taxon>
        <taxon>Viridiplantae</taxon>
        <taxon>Streptophyta</taxon>
        <taxon>Embryophyta</taxon>
        <taxon>Bryophyta</taxon>
        <taxon>Sphagnophytina</taxon>
        <taxon>Sphagnopsida</taxon>
        <taxon>Sphagnales</taxon>
        <taxon>Sphagnaceae</taxon>
        <taxon>Sphagnum</taxon>
    </lineage>
</organism>
<dbReference type="PANTHER" id="PTHR11761:SF3">
    <property type="entry name" value="LARGE RIBOSOMAL SUBUNIT PROTEIN UL14M"/>
    <property type="match status" value="1"/>
</dbReference>
<name>A0ABP0WW75_9BRYO</name>
<protein>
    <recommendedName>
        <fullName evidence="8">Ribosomal protein L14</fullName>
    </recommendedName>
</protein>
<dbReference type="NCBIfam" id="TIGR01067">
    <property type="entry name" value="rplN_bact"/>
    <property type="match status" value="1"/>
</dbReference>
<dbReference type="SMART" id="SM01374">
    <property type="entry name" value="Ribosomal_L14"/>
    <property type="match status" value="1"/>
</dbReference>